<dbReference type="EMBL" id="UNQJ01000017">
    <property type="protein sequence ID" value="SYZ34033.1"/>
    <property type="molecule type" value="Genomic_DNA"/>
</dbReference>
<evidence type="ECO:0000256" key="2">
    <source>
        <dbReference type="ARBA" id="ARBA00022490"/>
    </source>
</evidence>
<dbReference type="InterPro" id="IPR014756">
    <property type="entry name" value="Ig_E-set"/>
</dbReference>
<proteinExistence type="inferred from homology"/>
<dbReference type="GO" id="GO:0005737">
    <property type="term" value="C:cytoplasm"/>
    <property type="evidence" value="ECO:0007669"/>
    <property type="project" value="UniProtKB-SubCell"/>
</dbReference>
<dbReference type="PANTHER" id="PTHR48098:SF3">
    <property type="entry name" value="IRON(III) ENTEROBACTIN ESTERASE"/>
    <property type="match status" value="1"/>
</dbReference>
<protein>
    <submittedName>
        <fullName evidence="7">Alpha/Beta hydrolase fold</fullName>
    </submittedName>
    <submittedName>
        <fullName evidence="6">DUF3327 domain-containing protein</fullName>
    </submittedName>
</protein>
<dbReference type="SUPFAM" id="SSF53474">
    <property type="entry name" value="alpha/beta-Hydrolases"/>
    <property type="match status" value="1"/>
</dbReference>
<evidence type="ECO:0000256" key="1">
    <source>
        <dbReference type="ARBA" id="ARBA00004496"/>
    </source>
</evidence>
<dbReference type="Gene3D" id="2.60.40.10">
    <property type="entry name" value="Immunoglobulins"/>
    <property type="match status" value="1"/>
</dbReference>
<evidence type="ECO:0000256" key="4">
    <source>
        <dbReference type="ARBA" id="ARBA00024201"/>
    </source>
</evidence>
<evidence type="ECO:0000313" key="9">
    <source>
        <dbReference type="Proteomes" id="UP000279336"/>
    </source>
</evidence>
<sequence length="410" mass="44943">MPTTSARGESSRARIQAWLRDAQRCADDTVWHDLEATGTPLVEPDPDDESLRHVTFLWRSDAELDGVHLQLNRVTDKSNAAQGLMTRLSGSDVWSLTLSLPASYRGSYTFSEIPLGTLADCIPLLGTRWSPLENRLDPFNPSPPLYGRGTRQASILALDEAPAQPEWDGTGPRQSGRLVEDRRVVAGQERRVRLYIPAVGNSTPLGLLVITDAEVWLDRMRLPGAIDTAITSSRIRPFAILGIDNLDIPDRIAILGGRTGLVDDIAHHLVPRIRADHPELTWDGRERTVISGQSLGGVTALTAALTAPHVFGTVLAHSPSMWWRPDARRKPADLSERDTSWVTEHVLSAPPADVRVRLGVGSLEGPMVSHVERLHDGLVMAGVDSQLTVYSGGHDLAWWRGALLDDLCEL</sequence>
<dbReference type="PANTHER" id="PTHR48098">
    <property type="entry name" value="ENTEROCHELIN ESTERASE-RELATED"/>
    <property type="match status" value="1"/>
</dbReference>
<dbReference type="Gene3D" id="3.40.50.1820">
    <property type="entry name" value="alpha/beta hydrolase"/>
    <property type="match status" value="1"/>
</dbReference>
<evidence type="ECO:0000313" key="6">
    <source>
        <dbReference type="EMBL" id="RLP06968.1"/>
    </source>
</evidence>
<comment type="subcellular location">
    <subcellularLocation>
        <location evidence="1">Cytoplasm</location>
    </subcellularLocation>
</comment>
<dbReference type="GO" id="GO:0006826">
    <property type="term" value="P:iron ion transport"/>
    <property type="evidence" value="ECO:0007669"/>
    <property type="project" value="InterPro"/>
</dbReference>
<dbReference type="GO" id="GO:0005975">
    <property type="term" value="P:carbohydrate metabolic process"/>
    <property type="evidence" value="ECO:0007669"/>
    <property type="project" value="UniProtKB-ARBA"/>
</dbReference>
<dbReference type="InterPro" id="IPR021764">
    <property type="entry name" value="Enterochelin_esterase_N"/>
</dbReference>
<feature type="domain" description="Enterochelin esterase N-terminal" evidence="5">
    <location>
        <begin position="54"/>
        <end position="167"/>
    </location>
</feature>
<dbReference type="InterPro" id="IPR050583">
    <property type="entry name" value="Mycobacterial_A85_antigen"/>
</dbReference>
<dbReference type="AlphaFoldDB" id="A0A383S869"/>
<dbReference type="InterPro" id="IPR013783">
    <property type="entry name" value="Ig-like_fold"/>
</dbReference>
<dbReference type="SUPFAM" id="SSF81296">
    <property type="entry name" value="E set domains"/>
    <property type="match status" value="1"/>
</dbReference>
<dbReference type="GO" id="GO:0005506">
    <property type="term" value="F:iron ion binding"/>
    <property type="evidence" value="ECO:0007669"/>
    <property type="project" value="InterPro"/>
</dbReference>
<evidence type="ECO:0000259" key="5">
    <source>
        <dbReference type="Pfam" id="PF11806"/>
    </source>
</evidence>
<keyword evidence="3 7" id="KW-0378">Hydrolase</keyword>
<organism evidence="7 8">
    <name type="scientific">Propionibacterium australiense</name>
    <dbReference type="NCBI Taxonomy" id="119981"/>
    <lineage>
        <taxon>Bacteria</taxon>
        <taxon>Bacillati</taxon>
        <taxon>Actinomycetota</taxon>
        <taxon>Actinomycetes</taxon>
        <taxon>Propionibacteriales</taxon>
        <taxon>Propionibacteriaceae</taxon>
        <taxon>Propionibacterium</taxon>
    </lineage>
</organism>
<dbReference type="Pfam" id="PF11806">
    <property type="entry name" value="Enterochelin_N"/>
    <property type="match status" value="1"/>
</dbReference>
<keyword evidence="2" id="KW-0963">Cytoplasm</keyword>
<dbReference type="GO" id="GO:0008849">
    <property type="term" value="F:enterochelin esterase activity"/>
    <property type="evidence" value="ECO:0007669"/>
    <property type="project" value="InterPro"/>
</dbReference>
<reference evidence="8" key="2">
    <citation type="submission" date="2018-08" db="EMBL/GenBank/DDBJ databases">
        <authorList>
            <person name="Hornung B."/>
        </authorList>
    </citation>
    <scope>NUCLEOTIDE SEQUENCE [LARGE SCALE GENOMIC DNA]</scope>
</reference>
<evidence type="ECO:0000313" key="8">
    <source>
        <dbReference type="Proteomes" id="UP000263928"/>
    </source>
</evidence>
<dbReference type="Proteomes" id="UP000263928">
    <property type="component" value="Unassembled WGS sequence"/>
</dbReference>
<evidence type="ECO:0000256" key="3">
    <source>
        <dbReference type="ARBA" id="ARBA00022801"/>
    </source>
</evidence>
<reference evidence="7" key="1">
    <citation type="submission" date="2018-08" db="EMBL/GenBank/DDBJ databases">
        <authorList>
            <person name="Ferrada E.E."/>
            <person name="Latorre B.A."/>
        </authorList>
    </citation>
    <scope>NUCLEOTIDE SEQUENCE [LARGE SCALE GENOMIC DNA]</scope>
    <source>
        <strain evidence="7">Propionibacterium_australiense1</strain>
    </source>
</reference>
<reference evidence="6 9" key="3">
    <citation type="submission" date="2018-10" db="EMBL/GenBank/DDBJ databases">
        <title>Propionibacterium australiense Genome Sequencing and Assembly.</title>
        <authorList>
            <person name="Bernier A.-M."/>
            <person name="Bernard K."/>
        </authorList>
    </citation>
    <scope>NUCLEOTIDE SEQUENCE [LARGE SCALE GENOMIC DNA]</scope>
    <source>
        <strain evidence="6 9">NML98A078</strain>
    </source>
</reference>
<name>A0A383S869_9ACTN</name>
<dbReference type="RefSeq" id="WP_119162361.1">
    <property type="nucleotide sequence ID" value="NZ_RCIW01000021.1"/>
</dbReference>
<dbReference type="Pfam" id="PF00756">
    <property type="entry name" value="Esterase"/>
    <property type="match status" value="1"/>
</dbReference>
<comment type="similarity">
    <text evidence="4">Belongs to the Fes family.</text>
</comment>
<dbReference type="OrthoDB" id="9775130at2"/>
<dbReference type="InterPro" id="IPR000801">
    <property type="entry name" value="Esterase-like"/>
</dbReference>
<accession>A0A383S869</accession>
<dbReference type="InterPro" id="IPR029058">
    <property type="entry name" value="AB_hydrolase_fold"/>
</dbReference>
<evidence type="ECO:0000313" key="7">
    <source>
        <dbReference type="EMBL" id="SYZ34033.1"/>
    </source>
</evidence>
<gene>
    <name evidence="6" type="ORF">D7U36_12025</name>
    <name evidence="7" type="ORF">PROPAUS_2009</name>
</gene>
<keyword evidence="8" id="KW-1185">Reference proteome</keyword>
<dbReference type="Proteomes" id="UP000279336">
    <property type="component" value="Unassembled WGS sequence"/>
</dbReference>
<dbReference type="EMBL" id="RCIW01000021">
    <property type="protein sequence ID" value="RLP06968.1"/>
    <property type="molecule type" value="Genomic_DNA"/>
</dbReference>